<gene>
    <name evidence="1" type="ORF">MNBD_CHLOROFLEXI01-1436</name>
</gene>
<dbReference type="SUPFAM" id="SSF53474">
    <property type="entry name" value="alpha/beta-Hydrolases"/>
    <property type="match status" value="1"/>
</dbReference>
<evidence type="ECO:0008006" key="2">
    <source>
        <dbReference type="Google" id="ProtNLM"/>
    </source>
</evidence>
<protein>
    <recommendedName>
        <fullName evidence="2">Esterase</fullName>
    </recommendedName>
</protein>
<proteinExistence type="predicted"/>
<dbReference type="AlphaFoldDB" id="A0A3B0VJM3"/>
<dbReference type="Pfam" id="PF00756">
    <property type="entry name" value="Esterase"/>
    <property type="match status" value="1"/>
</dbReference>
<dbReference type="PANTHER" id="PTHR48098">
    <property type="entry name" value="ENTEROCHELIN ESTERASE-RELATED"/>
    <property type="match status" value="1"/>
</dbReference>
<dbReference type="InterPro" id="IPR050583">
    <property type="entry name" value="Mycobacterial_A85_antigen"/>
</dbReference>
<organism evidence="1">
    <name type="scientific">hydrothermal vent metagenome</name>
    <dbReference type="NCBI Taxonomy" id="652676"/>
    <lineage>
        <taxon>unclassified sequences</taxon>
        <taxon>metagenomes</taxon>
        <taxon>ecological metagenomes</taxon>
    </lineage>
</organism>
<dbReference type="InterPro" id="IPR029058">
    <property type="entry name" value="AB_hydrolase_fold"/>
</dbReference>
<dbReference type="EMBL" id="UOEU01001030">
    <property type="protein sequence ID" value="VAW43121.1"/>
    <property type="molecule type" value="Genomic_DNA"/>
</dbReference>
<name>A0A3B0VJM3_9ZZZZ</name>
<evidence type="ECO:0000313" key="1">
    <source>
        <dbReference type="EMBL" id="VAW43121.1"/>
    </source>
</evidence>
<reference evidence="1" key="1">
    <citation type="submission" date="2018-06" db="EMBL/GenBank/DDBJ databases">
        <authorList>
            <person name="Zhirakovskaya E."/>
        </authorList>
    </citation>
    <scope>NUCLEOTIDE SEQUENCE</scope>
</reference>
<sequence>MNILGNCRHICLILVFVGLLGCAADAPLSTAVPILTALPSPTNTDVPATATATLTPKPTATLSPSPTPCATLGRVETGSFPSLTAGSMAYRIYFPPCYGGDGRSYPALYLLPGSSHTDAIWDSLGVDEAAEAGIRNKSWPPFLIVMPNGGWIATNSSGGAGSYESVIINDLIPFVEQTTCAWSDAAGRAIGGMSRGGYWALEIAFRFPEVFGSVGGHSAALLDQYAWPAVNPQFTGLSQNLGDLRIYLDIGADDYVIYNVRRLHLDMETAVPPIPHTWVLNEGSHEESYWQNHIPDYLTWYTAPWPTERNQYPICAP</sequence>
<accession>A0A3B0VJM3</accession>
<dbReference type="InterPro" id="IPR000801">
    <property type="entry name" value="Esterase-like"/>
</dbReference>
<dbReference type="Gene3D" id="3.40.50.1820">
    <property type="entry name" value="alpha/beta hydrolase"/>
    <property type="match status" value="1"/>
</dbReference>